<evidence type="ECO:0000256" key="1">
    <source>
        <dbReference type="SAM" id="SignalP"/>
    </source>
</evidence>
<keyword evidence="1" id="KW-0732">Signal</keyword>
<reference evidence="2 3" key="1">
    <citation type="submission" date="2024-06" db="EMBL/GenBank/DDBJ databases">
        <title>The Natural Products Discovery Center: Release of the First 8490 Sequenced Strains for Exploring Actinobacteria Biosynthetic Diversity.</title>
        <authorList>
            <person name="Kalkreuter E."/>
            <person name="Kautsar S.A."/>
            <person name="Yang D."/>
            <person name="Bader C.D."/>
            <person name="Teijaro C.N."/>
            <person name="Fluegel L."/>
            <person name="Davis C.M."/>
            <person name="Simpson J.R."/>
            <person name="Lauterbach L."/>
            <person name="Steele A.D."/>
            <person name="Gui C."/>
            <person name="Meng S."/>
            <person name="Li G."/>
            <person name="Viehrig K."/>
            <person name="Ye F."/>
            <person name="Su P."/>
            <person name="Kiefer A.F."/>
            <person name="Nichols A."/>
            <person name="Cepeda A.J."/>
            <person name="Yan W."/>
            <person name="Fan B."/>
            <person name="Jiang Y."/>
            <person name="Adhikari A."/>
            <person name="Zheng C.-J."/>
            <person name="Schuster L."/>
            <person name="Cowan T.M."/>
            <person name="Smanski M.J."/>
            <person name="Chevrette M.G."/>
            <person name="De Carvalho L.P.S."/>
            <person name="Shen B."/>
        </authorList>
    </citation>
    <scope>NUCLEOTIDE SEQUENCE [LARGE SCALE GENOMIC DNA]</scope>
    <source>
        <strain evidence="2 3">NPDC033039</strain>
    </source>
</reference>
<sequence length="191" mass="18868">MRMSRRSGLLVSSAVCGTLVLGAAGTAVASRITGDARQTVTTAPVAAPLPDASALLKQVAALKGQTAVLAPVTDLLNAVLGADGGKLPADQLTQKKEAVDRAIAAAQQSRPTKSATRPGDTRAADLKASALVDLKARIDALVKAVTSGDPAAIGTALTGALTGAVNVVLALTLDSGLPAPDLPGLPSLPKG</sequence>
<dbReference type="EMBL" id="JBEZVI010000018">
    <property type="protein sequence ID" value="MEU3712607.1"/>
    <property type="molecule type" value="Genomic_DNA"/>
</dbReference>
<gene>
    <name evidence="2" type="ORF">AB0E61_21250</name>
</gene>
<name>A0ABV2Z3M7_9ACTN</name>
<dbReference type="RefSeq" id="WP_030288454.1">
    <property type="nucleotide sequence ID" value="NZ_JBEZVI010000018.1"/>
</dbReference>
<protein>
    <recommendedName>
        <fullName evidence="4">Secreted protein</fullName>
    </recommendedName>
</protein>
<organism evidence="2 3">
    <name type="scientific">Streptomyces catenulae</name>
    <dbReference type="NCBI Taxonomy" id="66875"/>
    <lineage>
        <taxon>Bacteria</taxon>
        <taxon>Bacillati</taxon>
        <taxon>Actinomycetota</taxon>
        <taxon>Actinomycetes</taxon>
        <taxon>Kitasatosporales</taxon>
        <taxon>Streptomycetaceae</taxon>
        <taxon>Streptomyces</taxon>
    </lineage>
</organism>
<evidence type="ECO:0000313" key="2">
    <source>
        <dbReference type="EMBL" id="MEU3712607.1"/>
    </source>
</evidence>
<accession>A0ABV2Z3M7</accession>
<keyword evidence="3" id="KW-1185">Reference proteome</keyword>
<proteinExistence type="predicted"/>
<evidence type="ECO:0008006" key="4">
    <source>
        <dbReference type="Google" id="ProtNLM"/>
    </source>
</evidence>
<feature type="chain" id="PRO_5047143930" description="Secreted protein" evidence="1">
    <location>
        <begin position="30"/>
        <end position="191"/>
    </location>
</feature>
<dbReference type="Proteomes" id="UP001550853">
    <property type="component" value="Unassembled WGS sequence"/>
</dbReference>
<evidence type="ECO:0000313" key="3">
    <source>
        <dbReference type="Proteomes" id="UP001550853"/>
    </source>
</evidence>
<comment type="caution">
    <text evidence="2">The sequence shown here is derived from an EMBL/GenBank/DDBJ whole genome shotgun (WGS) entry which is preliminary data.</text>
</comment>
<feature type="signal peptide" evidence="1">
    <location>
        <begin position="1"/>
        <end position="29"/>
    </location>
</feature>